<gene>
    <name evidence="1" type="ORF">ASPFODRAFT_466688</name>
</gene>
<protein>
    <submittedName>
        <fullName evidence="1">Uncharacterized protein</fullName>
    </submittedName>
</protein>
<organism evidence="1 2">
    <name type="scientific">Aspergillus luchuensis (strain CBS 106.47)</name>
    <dbReference type="NCBI Taxonomy" id="1137211"/>
    <lineage>
        <taxon>Eukaryota</taxon>
        <taxon>Fungi</taxon>
        <taxon>Dikarya</taxon>
        <taxon>Ascomycota</taxon>
        <taxon>Pezizomycotina</taxon>
        <taxon>Eurotiomycetes</taxon>
        <taxon>Eurotiomycetidae</taxon>
        <taxon>Eurotiales</taxon>
        <taxon>Aspergillaceae</taxon>
        <taxon>Aspergillus</taxon>
        <taxon>Aspergillus subgen. Circumdati</taxon>
    </lineage>
</organism>
<evidence type="ECO:0000313" key="2">
    <source>
        <dbReference type="Proteomes" id="UP000184063"/>
    </source>
</evidence>
<name>A0A1M3SZV7_ASPLC</name>
<sequence>MCTRKGAALIRHQLKITRRCVSEALRASHGSITGTEFVRLVLRRHPYYGQPTVAAALLSQLIPGLIRCLAKTNRSKLLNIAKTVIRHWVTQKDLSKLSVNDYDHAM</sequence>
<reference evidence="2" key="1">
    <citation type="journal article" date="2017" name="Genome Biol.">
        <title>Comparative genomics reveals high biological diversity and specific adaptations in the industrially and medically important fungal genus Aspergillus.</title>
        <authorList>
            <person name="de Vries R.P."/>
            <person name="Riley R."/>
            <person name="Wiebenga A."/>
            <person name="Aguilar-Osorio G."/>
            <person name="Amillis S."/>
            <person name="Uchima C.A."/>
            <person name="Anderluh G."/>
            <person name="Asadollahi M."/>
            <person name="Askin M."/>
            <person name="Barry K."/>
            <person name="Battaglia E."/>
            <person name="Bayram O."/>
            <person name="Benocci T."/>
            <person name="Braus-Stromeyer S.A."/>
            <person name="Caldana C."/>
            <person name="Canovas D."/>
            <person name="Cerqueira G.C."/>
            <person name="Chen F."/>
            <person name="Chen W."/>
            <person name="Choi C."/>
            <person name="Clum A."/>
            <person name="Dos Santos R.A."/>
            <person name="Damasio A.R."/>
            <person name="Diallinas G."/>
            <person name="Emri T."/>
            <person name="Fekete E."/>
            <person name="Flipphi M."/>
            <person name="Freyberg S."/>
            <person name="Gallo A."/>
            <person name="Gournas C."/>
            <person name="Habgood R."/>
            <person name="Hainaut M."/>
            <person name="Harispe M.L."/>
            <person name="Henrissat B."/>
            <person name="Hilden K.S."/>
            <person name="Hope R."/>
            <person name="Hossain A."/>
            <person name="Karabika E."/>
            <person name="Karaffa L."/>
            <person name="Karanyi Z."/>
            <person name="Krasevec N."/>
            <person name="Kuo A."/>
            <person name="Kusch H."/>
            <person name="LaButti K."/>
            <person name="Lagendijk E.L."/>
            <person name="Lapidus A."/>
            <person name="Levasseur A."/>
            <person name="Lindquist E."/>
            <person name="Lipzen A."/>
            <person name="Logrieco A.F."/>
            <person name="MacCabe A."/>
            <person name="Maekelae M.R."/>
            <person name="Malavazi I."/>
            <person name="Melin P."/>
            <person name="Meyer V."/>
            <person name="Mielnichuk N."/>
            <person name="Miskei M."/>
            <person name="Molnar A.P."/>
            <person name="Mule G."/>
            <person name="Ngan C.Y."/>
            <person name="Orejas M."/>
            <person name="Orosz E."/>
            <person name="Ouedraogo J.P."/>
            <person name="Overkamp K.M."/>
            <person name="Park H.-S."/>
            <person name="Perrone G."/>
            <person name="Piumi F."/>
            <person name="Punt P.J."/>
            <person name="Ram A.F."/>
            <person name="Ramon A."/>
            <person name="Rauscher S."/>
            <person name="Record E."/>
            <person name="Riano-Pachon D.M."/>
            <person name="Robert V."/>
            <person name="Roehrig J."/>
            <person name="Ruller R."/>
            <person name="Salamov A."/>
            <person name="Salih N.S."/>
            <person name="Samson R.A."/>
            <person name="Sandor E."/>
            <person name="Sanguinetti M."/>
            <person name="Schuetze T."/>
            <person name="Sepcic K."/>
            <person name="Shelest E."/>
            <person name="Sherlock G."/>
            <person name="Sophianopoulou V."/>
            <person name="Squina F.M."/>
            <person name="Sun H."/>
            <person name="Susca A."/>
            <person name="Todd R.B."/>
            <person name="Tsang A."/>
            <person name="Unkles S.E."/>
            <person name="van de Wiele N."/>
            <person name="van Rossen-Uffink D."/>
            <person name="Oliveira J.V."/>
            <person name="Vesth T.C."/>
            <person name="Visser J."/>
            <person name="Yu J.-H."/>
            <person name="Zhou M."/>
            <person name="Andersen M.R."/>
            <person name="Archer D.B."/>
            <person name="Baker S.E."/>
            <person name="Benoit I."/>
            <person name="Brakhage A.A."/>
            <person name="Braus G.H."/>
            <person name="Fischer R."/>
            <person name="Frisvad J.C."/>
            <person name="Goldman G.H."/>
            <person name="Houbraken J."/>
            <person name="Oakley B."/>
            <person name="Pocsi I."/>
            <person name="Scazzocchio C."/>
            <person name="Seiboth B."/>
            <person name="vanKuyk P.A."/>
            <person name="Wortman J."/>
            <person name="Dyer P.S."/>
            <person name="Grigoriev I.V."/>
        </authorList>
    </citation>
    <scope>NUCLEOTIDE SEQUENCE [LARGE SCALE GENOMIC DNA]</scope>
    <source>
        <strain evidence="2">CBS 106.47</strain>
    </source>
</reference>
<dbReference type="VEuPathDB" id="FungiDB:ASPFODRAFT_466688"/>
<evidence type="ECO:0000313" key="1">
    <source>
        <dbReference type="EMBL" id="OJZ80040.1"/>
    </source>
</evidence>
<dbReference type="EMBL" id="KV878262">
    <property type="protein sequence ID" value="OJZ80040.1"/>
    <property type="molecule type" value="Genomic_DNA"/>
</dbReference>
<proteinExistence type="predicted"/>
<dbReference type="Proteomes" id="UP000184063">
    <property type="component" value="Unassembled WGS sequence"/>
</dbReference>
<accession>A0A1M3SZV7</accession>
<dbReference type="AlphaFoldDB" id="A0A1M3SZV7"/>